<dbReference type="CDD" id="cd02022">
    <property type="entry name" value="DPCK"/>
    <property type="match status" value="1"/>
</dbReference>
<dbReference type="HAMAP" id="MF_00376">
    <property type="entry name" value="Dephospho_CoA_kinase"/>
    <property type="match status" value="1"/>
</dbReference>
<keyword evidence="3" id="KW-0173">Coenzyme A biosynthesis</keyword>
<dbReference type="NCBIfam" id="NF002879">
    <property type="entry name" value="PRK03333.1"/>
    <property type="match status" value="1"/>
</dbReference>
<gene>
    <name evidence="3" type="primary">coaE</name>
    <name evidence="5" type="ORF">B7R25_07805</name>
</gene>
<dbReference type="GO" id="GO:0004140">
    <property type="term" value="F:dephospho-CoA kinase activity"/>
    <property type="evidence" value="ECO:0007669"/>
    <property type="project" value="UniProtKB-UniRule"/>
</dbReference>
<dbReference type="InterPro" id="IPR027417">
    <property type="entry name" value="P-loop_NTPase"/>
</dbReference>
<keyword evidence="3" id="KW-0808">Transferase</keyword>
<keyword evidence="1 3" id="KW-0547">Nucleotide-binding</keyword>
<dbReference type="OrthoDB" id="9812943at2"/>
<dbReference type="PANTHER" id="PTHR10695">
    <property type="entry name" value="DEPHOSPHO-COA KINASE-RELATED"/>
    <property type="match status" value="1"/>
</dbReference>
<feature type="binding site" evidence="3">
    <location>
        <begin position="11"/>
        <end position="16"/>
    </location>
    <ligand>
        <name>ATP</name>
        <dbReference type="ChEBI" id="CHEBI:30616"/>
    </ligand>
</feature>
<sequence>MHLVALTGGIASGKSTVAARLAELGAVIIDADRLAREVVEPGTDALRHIAEAFGQEVLQPDGSLDRPALGSRVFGQPQNLQKLNDITHPAVHQLGLERIAAAEAADPDAIVVYDVPLLLEASRRPYDFELAIVVSAAEETRVRRLVEIRGMTEADARSRIASQASEAERLAIADVVIDSNGTLGQTLDQVGELWTTLTALPGTAAEAAAASGTD</sequence>
<proteinExistence type="inferred from homology"/>
<comment type="catalytic activity">
    <reaction evidence="3">
        <text>3'-dephospho-CoA + ATP = ADP + CoA + H(+)</text>
        <dbReference type="Rhea" id="RHEA:18245"/>
        <dbReference type="ChEBI" id="CHEBI:15378"/>
        <dbReference type="ChEBI" id="CHEBI:30616"/>
        <dbReference type="ChEBI" id="CHEBI:57287"/>
        <dbReference type="ChEBI" id="CHEBI:57328"/>
        <dbReference type="ChEBI" id="CHEBI:456216"/>
        <dbReference type="EC" id="2.7.1.24"/>
    </reaction>
</comment>
<protein>
    <recommendedName>
        <fullName evidence="3 4">Dephospho-CoA kinase</fullName>
        <ecNumber evidence="3 4">2.7.1.24</ecNumber>
    </recommendedName>
    <alternativeName>
        <fullName evidence="3">Dephosphocoenzyme A kinase</fullName>
    </alternativeName>
</protein>
<name>A0A3E0WD33_9MICO</name>
<reference evidence="5 6" key="1">
    <citation type="submission" date="2017-04" db="EMBL/GenBank/DDBJ databases">
        <title>Comparative genome analysis of Subtercola boreus.</title>
        <authorList>
            <person name="Cho Y.-J."/>
            <person name="Cho A."/>
            <person name="Kim O.-S."/>
            <person name="Lee J.-I."/>
        </authorList>
    </citation>
    <scope>NUCLEOTIDE SEQUENCE [LARGE SCALE GENOMIC DNA]</scope>
    <source>
        <strain evidence="5 6">P28004</strain>
    </source>
</reference>
<comment type="function">
    <text evidence="3">Catalyzes the phosphorylation of the 3'-hydroxyl group of dephosphocoenzyme A to form coenzyme A.</text>
</comment>
<dbReference type="GO" id="GO:0015937">
    <property type="term" value="P:coenzyme A biosynthetic process"/>
    <property type="evidence" value="ECO:0007669"/>
    <property type="project" value="UniProtKB-UniRule"/>
</dbReference>
<dbReference type="AlphaFoldDB" id="A0A3E0WD33"/>
<dbReference type="EC" id="2.7.1.24" evidence="3 4"/>
<dbReference type="Pfam" id="PF01121">
    <property type="entry name" value="CoaE"/>
    <property type="match status" value="1"/>
</dbReference>
<evidence type="ECO:0000256" key="2">
    <source>
        <dbReference type="ARBA" id="ARBA00022840"/>
    </source>
</evidence>
<comment type="caution">
    <text evidence="5">The sequence shown here is derived from an EMBL/GenBank/DDBJ whole genome shotgun (WGS) entry which is preliminary data.</text>
</comment>
<comment type="subcellular location">
    <subcellularLocation>
        <location evidence="3">Cytoplasm</location>
    </subcellularLocation>
</comment>
<comment type="similarity">
    <text evidence="3">Belongs to the CoaE family.</text>
</comment>
<accession>A0A3E0WD33</accession>
<comment type="pathway">
    <text evidence="3">Cofactor biosynthesis; coenzyme A biosynthesis; CoA from (R)-pantothenate: step 5/5.</text>
</comment>
<dbReference type="Gene3D" id="3.40.50.300">
    <property type="entry name" value="P-loop containing nucleotide triphosphate hydrolases"/>
    <property type="match status" value="1"/>
</dbReference>
<dbReference type="EMBL" id="NBXE01000019">
    <property type="protein sequence ID" value="RFA27618.1"/>
    <property type="molecule type" value="Genomic_DNA"/>
</dbReference>
<keyword evidence="2 3" id="KW-0067">ATP-binding</keyword>
<keyword evidence="3" id="KW-0963">Cytoplasm</keyword>
<dbReference type="Proteomes" id="UP000257080">
    <property type="component" value="Unassembled WGS sequence"/>
</dbReference>
<dbReference type="UniPathway" id="UPA00241">
    <property type="reaction ID" value="UER00356"/>
</dbReference>
<evidence type="ECO:0000256" key="4">
    <source>
        <dbReference type="NCBIfam" id="TIGR00152"/>
    </source>
</evidence>
<evidence type="ECO:0000313" key="5">
    <source>
        <dbReference type="EMBL" id="RFA27618.1"/>
    </source>
</evidence>
<dbReference type="GO" id="GO:0005524">
    <property type="term" value="F:ATP binding"/>
    <property type="evidence" value="ECO:0007669"/>
    <property type="project" value="UniProtKB-UniRule"/>
</dbReference>
<evidence type="ECO:0000256" key="3">
    <source>
        <dbReference type="HAMAP-Rule" id="MF_00376"/>
    </source>
</evidence>
<dbReference type="NCBIfam" id="TIGR00152">
    <property type="entry name" value="dephospho-CoA kinase"/>
    <property type="match status" value="1"/>
</dbReference>
<dbReference type="InterPro" id="IPR001977">
    <property type="entry name" value="Depp_CoAkinase"/>
</dbReference>
<keyword evidence="3 5" id="KW-0418">Kinase</keyword>
<evidence type="ECO:0000313" key="6">
    <source>
        <dbReference type="Proteomes" id="UP000257080"/>
    </source>
</evidence>
<organism evidence="5 6">
    <name type="scientific">Subtercola boreus</name>
    <dbReference type="NCBI Taxonomy" id="120213"/>
    <lineage>
        <taxon>Bacteria</taxon>
        <taxon>Bacillati</taxon>
        <taxon>Actinomycetota</taxon>
        <taxon>Actinomycetes</taxon>
        <taxon>Micrococcales</taxon>
        <taxon>Microbacteriaceae</taxon>
        <taxon>Subtercola</taxon>
    </lineage>
</organism>
<dbReference type="RefSeq" id="WP_116418377.1">
    <property type="nucleotide sequence ID" value="NZ_NBXC01000014.1"/>
</dbReference>
<evidence type="ECO:0000256" key="1">
    <source>
        <dbReference type="ARBA" id="ARBA00022741"/>
    </source>
</evidence>
<dbReference type="PANTHER" id="PTHR10695:SF46">
    <property type="entry name" value="BIFUNCTIONAL COENZYME A SYNTHASE-RELATED"/>
    <property type="match status" value="1"/>
</dbReference>
<dbReference type="PROSITE" id="PS51219">
    <property type="entry name" value="DPCK"/>
    <property type="match status" value="1"/>
</dbReference>
<dbReference type="SUPFAM" id="SSF52540">
    <property type="entry name" value="P-loop containing nucleoside triphosphate hydrolases"/>
    <property type="match status" value="1"/>
</dbReference>
<dbReference type="GO" id="GO:0005737">
    <property type="term" value="C:cytoplasm"/>
    <property type="evidence" value="ECO:0007669"/>
    <property type="project" value="UniProtKB-SubCell"/>
</dbReference>